<organism evidence="1 2">
    <name type="scientific">Hymenobacter algoricola</name>
    <dbReference type="NCBI Taxonomy" id="486267"/>
    <lineage>
        <taxon>Bacteria</taxon>
        <taxon>Pseudomonadati</taxon>
        <taxon>Bacteroidota</taxon>
        <taxon>Cytophagia</taxon>
        <taxon>Cytophagales</taxon>
        <taxon>Hymenobacteraceae</taxon>
        <taxon>Hymenobacter</taxon>
    </lineage>
</organism>
<keyword evidence="2" id="KW-1185">Reference proteome</keyword>
<evidence type="ECO:0000313" key="1">
    <source>
        <dbReference type="EMBL" id="GAA3944791.1"/>
    </source>
</evidence>
<name>A0ABP7NET4_9BACT</name>
<dbReference type="RefSeq" id="WP_345115325.1">
    <property type="nucleotide sequence ID" value="NZ_BAABDH010000091.1"/>
</dbReference>
<sequence length="104" mass="11307">MFTGDEGTIIYESEAVPLTAMYREEHGSSFKAQFFGKDKIKELIDSCGDQYIGLRIYNAQGDDGFRGFVLVGVKADENDLYEQKMLASGPACPPSCAPSSPLNG</sequence>
<protein>
    <submittedName>
        <fullName evidence="1">Uncharacterized protein</fullName>
    </submittedName>
</protein>
<dbReference type="EMBL" id="BAABDH010000091">
    <property type="protein sequence ID" value="GAA3944791.1"/>
    <property type="molecule type" value="Genomic_DNA"/>
</dbReference>
<accession>A0ABP7NET4</accession>
<reference evidence="2" key="1">
    <citation type="journal article" date="2019" name="Int. J. Syst. Evol. Microbiol.">
        <title>The Global Catalogue of Microorganisms (GCM) 10K type strain sequencing project: providing services to taxonomists for standard genome sequencing and annotation.</title>
        <authorList>
            <consortium name="The Broad Institute Genomics Platform"/>
            <consortium name="The Broad Institute Genome Sequencing Center for Infectious Disease"/>
            <person name="Wu L."/>
            <person name="Ma J."/>
        </authorList>
    </citation>
    <scope>NUCLEOTIDE SEQUENCE [LARGE SCALE GENOMIC DNA]</scope>
    <source>
        <strain evidence="2">JCM 17214</strain>
    </source>
</reference>
<evidence type="ECO:0000313" key="2">
    <source>
        <dbReference type="Proteomes" id="UP001499909"/>
    </source>
</evidence>
<dbReference type="Proteomes" id="UP001499909">
    <property type="component" value="Unassembled WGS sequence"/>
</dbReference>
<comment type="caution">
    <text evidence="1">The sequence shown here is derived from an EMBL/GenBank/DDBJ whole genome shotgun (WGS) entry which is preliminary data.</text>
</comment>
<gene>
    <name evidence="1" type="ORF">GCM10022406_28770</name>
</gene>
<proteinExistence type="predicted"/>